<evidence type="ECO:0000259" key="13">
    <source>
        <dbReference type="Pfam" id="PF00487"/>
    </source>
</evidence>
<protein>
    <submittedName>
        <fullName evidence="14">Acyl-CoA desaturase</fullName>
    </submittedName>
</protein>
<evidence type="ECO:0000256" key="9">
    <source>
        <dbReference type="ARBA" id="ARBA00023098"/>
    </source>
</evidence>
<evidence type="ECO:0000256" key="10">
    <source>
        <dbReference type="ARBA" id="ARBA00023136"/>
    </source>
</evidence>
<feature type="domain" description="Fatty acid desaturase" evidence="13">
    <location>
        <begin position="42"/>
        <end position="259"/>
    </location>
</feature>
<comment type="caution">
    <text evidence="14">The sequence shown here is derived from an EMBL/GenBank/DDBJ whole genome shotgun (WGS) entry which is preliminary data.</text>
</comment>
<dbReference type="Proteomes" id="UP001501337">
    <property type="component" value="Unassembled WGS sequence"/>
</dbReference>
<keyword evidence="6 12" id="KW-1133">Transmembrane helix</keyword>
<sequence>MTQQDRPPINWPATLMFIMTTLPVLFVLPWYLWEFEVSAAAWIAAGLLWMATGMAITAGYHRLWAHKAYKAHPIAKWALAIFGGMALQNSILIWATGHRSHHRHVDHKDKDPYSAERGFWFSHMGWMIRKYPSSDLDYNGMPDLVNDRVVMTQHRHYLWFALVPNFAIPMGLGLAFGDFWGFVLIAGFLRIVVSHHATFFINSLAHMWGRQPYTTANSARDNDLLALFTWGEGYHNYHHIFQYDYRNGIRWWQFDPTKWSIWGMSKLGLTSELKRVPEIKIEQARVNRELERMNEALQARESHSLIGEWRHQIDTEWVHFKDTLAQWADLQKSRIEAAREQVQETWEHSDIKSRIDAIDIEKALRQQRMRLRTLYREFELATADARPA</sequence>
<dbReference type="PRINTS" id="PR00075">
    <property type="entry name" value="FACDDSATRASE"/>
</dbReference>
<feature type="transmembrane region" description="Helical" evidence="12">
    <location>
        <begin position="39"/>
        <end position="60"/>
    </location>
</feature>
<evidence type="ECO:0000256" key="7">
    <source>
        <dbReference type="ARBA" id="ARBA00023002"/>
    </source>
</evidence>
<dbReference type="RefSeq" id="WP_344804665.1">
    <property type="nucleotide sequence ID" value="NZ_BAABBO010000007.1"/>
</dbReference>
<keyword evidence="5" id="KW-0276">Fatty acid metabolism</keyword>
<keyword evidence="8" id="KW-0408">Iron</keyword>
<evidence type="ECO:0000256" key="11">
    <source>
        <dbReference type="ARBA" id="ARBA00023160"/>
    </source>
</evidence>
<keyword evidence="3" id="KW-0444">Lipid biosynthesis</keyword>
<comment type="subcellular location">
    <subcellularLocation>
        <location evidence="1">Membrane</location>
        <topology evidence="1">Multi-pass membrane protein</topology>
    </subcellularLocation>
</comment>
<comment type="similarity">
    <text evidence="2">Belongs to the fatty acid desaturase type 2 family.</text>
</comment>
<evidence type="ECO:0000256" key="1">
    <source>
        <dbReference type="ARBA" id="ARBA00004141"/>
    </source>
</evidence>
<reference evidence="15" key="1">
    <citation type="journal article" date="2019" name="Int. J. Syst. Evol. Microbiol.">
        <title>The Global Catalogue of Microorganisms (GCM) 10K type strain sequencing project: providing services to taxonomists for standard genome sequencing and annotation.</title>
        <authorList>
            <consortium name="The Broad Institute Genomics Platform"/>
            <consortium name="The Broad Institute Genome Sequencing Center for Infectious Disease"/>
            <person name="Wu L."/>
            <person name="Ma J."/>
        </authorList>
    </citation>
    <scope>NUCLEOTIDE SEQUENCE [LARGE SCALE GENOMIC DNA]</scope>
    <source>
        <strain evidence="15">JCM 17555</strain>
    </source>
</reference>
<gene>
    <name evidence="14" type="ORF">GCM10022278_13830</name>
</gene>
<dbReference type="EMBL" id="BAABBO010000007">
    <property type="protein sequence ID" value="GAA3956524.1"/>
    <property type="molecule type" value="Genomic_DNA"/>
</dbReference>
<dbReference type="PANTHER" id="PTHR11351:SF31">
    <property type="entry name" value="DESATURASE 1, ISOFORM A-RELATED"/>
    <property type="match status" value="1"/>
</dbReference>
<keyword evidence="7" id="KW-0560">Oxidoreductase</keyword>
<evidence type="ECO:0000256" key="12">
    <source>
        <dbReference type="SAM" id="Phobius"/>
    </source>
</evidence>
<dbReference type="InterPro" id="IPR005804">
    <property type="entry name" value="FA_desaturase_dom"/>
</dbReference>
<evidence type="ECO:0000256" key="6">
    <source>
        <dbReference type="ARBA" id="ARBA00022989"/>
    </source>
</evidence>
<keyword evidence="9" id="KW-0443">Lipid metabolism</keyword>
<dbReference type="CDD" id="cd03505">
    <property type="entry name" value="Delta9-FADS-like"/>
    <property type="match status" value="1"/>
</dbReference>
<evidence type="ECO:0000256" key="4">
    <source>
        <dbReference type="ARBA" id="ARBA00022692"/>
    </source>
</evidence>
<dbReference type="Pfam" id="PF00487">
    <property type="entry name" value="FA_desaturase"/>
    <property type="match status" value="1"/>
</dbReference>
<accession>A0ABP7NY34</accession>
<evidence type="ECO:0000313" key="15">
    <source>
        <dbReference type="Proteomes" id="UP001501337"/>
    </source>
</evidence>
<evidence type="ECO:0000256" key="5">
    <source>
        <dbReference type="ARBA" id="ARBA00022832"/>
    </source>
</evidence>
<keyword evidence="10 12" id="KW-0472">Membrane</keyword>
<evidence type="ECO:0000313" key="14">
    <source>
        <dbReference type="EMBL" id="GAA3956524.1"/>
    </source>
</evidence>
<evidence type="ECO:0000256" key="2">
    <source>
        <dbReference type="ARBA" id="ARBA00008749"/>
    </source>
</evidence>
<keyword evidence="4 12" id="KW-0812">Transmembrane</keyword>
<dbReference type="InterPro" id="IPR015876">
    <property type="entry name" value="Acyl-CoA_DS"/>
</dbReference>
<feature type="transmembrane region" description="Helical" evidence="12">
    <location>
        <begin position="12"/>
        <end position="33"/>
    </location>
</feature>
<keyword evidence="15" id="KW-1185">Reference proteome</keyword>
<feature type="transmembrane region" description="Helical" evidence="12">
    <location>
        <begin position="157"/>
        <end position="176"/>
    </location>
</feature>
<proteinExistence type="inferred from homology"/>
<evidence type="ECO:0000256" key="8">
    <source>
        <dbReference type="ARBA" id="ARBA00023004"/>
    </source>
</evidence>
<organism evidence="14 15">
    <name type="scientific">Allohahella marinimesophila</name>
    <dbReference type="NCBI Taxonomy" id="1054972"/>
    <lineage>
        <taxon>Bacteria</taxon>
        <taxon>Pseudomonadati</taxon>
        <taxon>Pseudomonadota</taxon>
        <taxon>Gammaproteobacteria</taxon>
        <taxon>Oceanospirillales</taxon>
        <taxon>Hahellaceae</taxon>
        <taxon>Allohahella</taxon>
    </lineage>
</organism>
<dbReference type="PANTHER" id="PTHR11351">
    <property type="entry name" value="ACYL-COA DESATURASE"/>
    <property type="match status" value="1"/>
</dbReference>
<evidence type="ECO:0000256" key="3">
    <source>
        <dbReference type="ARBA" id="ARBA00022516"/>
    </source>
</evidence>
<keyword evidence="11" id="KW-0275">Fatty acid biosynthesis</keyword>
<name>A0ABP7NY34_9GAMM</name>